<evidence type="ECO:0000256" key="4">
    <source>
        <dbReference type="ARBA" id="ARBA00022989"/>
    </source>
</evidence>
<dbReference type="GO" id="GO:0015979">
    <property type="term" value="P:photosynthesis"/>
    <property type="evidence" value="ECO:0007669"/>
    <property type="project" value="UniProtKB-UniRule"/>
</dbReference>
<proteinExistence type="inferred from homology"/>
<evidence type="ECO:0000313" key="8">
    <source>
        <dbReference type="EMBL" id="QDH81787.1"/>
    </source>
</evidence>
<keyword evidence="8" id="KW-0150">Chloroplast</keyword>
<keyword evidence="3 7" id="KW-0603">Photosystem I</keyword>
<evidence type="ECO:0000256" key="6">
    <source>
        <dbReference type="ARBA" id="ARBA00023136"/>
    </source>
</evidence>
<evidence type="ECO:0000256" key="1">
    <source>
        <dbReference type="ARBA" id="ARBA00022531"/>
    </source>
</evidence>
<keyword evidence="8" id="KW-0934">Plastid</keyword>
<reference evidence="8" key="1">
    <citation type="submission" date="2019-02" db="EMBL/GenBank/DDBJ databases">
        <title>Dictyochophyceae plastid genomes reveal unusual variability of their organisation.</title>
        <authorList>
            <person name="Han K.Y."/>
            <person name="Maciszewski K."/>
            <person name="Graf L."/>
            <person name="Andersen R.A."/>
            <person name="Karnkowska A."/>
            <person name="Yoon H.S."/>
        </authorList>
    </citation>
    <scope>NUCLEOTIDE SEQUENCE</scope>
</reference>
<geneLocation type="chloroplast" evidence="8"/>
<evidence type="ECO:0000256" key="2">
    <source>
        <dbReference type="ARBA" id="ARBA00022692"/>
    </source>
</evidence>
<evidence type="ECO:0000256" key="3">
    <source>
        <dbReference type="ARBA" id="ARBA00022836"/>
    </source>
</evidence>
<gene>
    <name evidence="7 8" type="primary">psaM</name>
</gene>
<dbReference type="GO" id="GO:0009522">
    <property type="term" value="C:photosystem I"/>
    <property type="evidence" value="ECO:0007669"/>
    <property type="project" value="UniProtKB-KW"/>
</dbReference>
<sequence>MLTNTQVFLALSIALVTSLLSIRLGLALYE</sequence>
<dbReference type="AlphaFoldDB" id="A0A514CPT7"/>
<dbReference type="GeneID" id="40868986"/>
<dbReference type="EMBL" id="MK561359">
    <property type="protein sequence ID" value="QDH81787.1"/>
    <property type="molecule type" value="Genomic_DNA"/>
</dbReference>
<keyword evidence="1 7" id="KW-0602">Photosynthesis</keyword>
<name>A0A514CPT7_9STRA</name>
<dbReference type="RefSeq" id="YP_009677126.1">
    <property type="nucleotide sequence ID" value="NC_043929.1"/>
</dbReference>
<dbReference type="SUPFAM" id="SSF81548">
    <property type="entry name" value="Subunit XII of photosystem I reaction centre, PsaM"/>
    <property type="match status" value="1"/>
</dbReference>
<keyword evidence="4 7" id="KW-1133">Transmembrane helix</keyword>
<dbReference type="GO" id="GO:0009535">
    <property type="term" value="C:chloroplast thylakoid membrane"/>
    <property type="evidence" value="ECO:0007669"/>
    <property type="project" value="UniProtKB-SubCell"/>
</dbReference>
<dbReference type="InterPro" id="IPR010010">
    <property type="entry name" value="PSI_PsaM"/>
</dbReference>
<protein>
    <recommendedName>
        <fullName evidence="7">Photosystem I reaction center subunit XII</fullName>
    </recommendedName>
    <alternativeName>
        <fullName evidence="7">PSI-M</fullName>
    </alternativeName>
</protein>
<comment type="subcellular location">
    <subcellularLocation>
        <location evidence="7">Plastid</location>
        <location evidence="7">Chloroplast thylakoid membrane</location>
        <topology evidence="7">Single-pass membrane protein</topology>
    </subcellularLocation>
</comment>
<organism evidence="8">
    <name type="scientific">Octactis speculum</name>
    <dbReference type="NCBI Taxonomy" id="3111310"/>
    <lineage>
        <taxon>Eukaryota</taxon>
        <taxon>Sar</taxon>
        <taxon>Stramenopiles</taxon>
        <taxon>Ochrophyta</taxon>
        <taxon>Dictyochophyceae</taxon>
        <taxon>Dictyochales</taxon>
        <taxon>Dictyochaceae</taxon>
        <taxon>Octactis</taxon>
    </lineage>
</organism>
<keyword evidence="2 7" id="KW-0812">Transmembrane</keyword>
<dbReference type="InterPro" id="IPR037279">
    <property type="entry name" value="PSI_PsaM_sf"/>
</dbReference>
<comment type="similarity">
    <text evidence="7">Belongs to the PsaM family.</text>
</comment>
<feature type="transmembrane region" description="Helical" evidence="7">
    <location>
        <begin position="6"/>
        <end position="29"/>
    </location>
</feature>
<dbReference type="HAMAP" id="MF_00828">
    <property type="entry name" value="PSI_PsaM"/>
    <property type="match status" value="1"/>
</dbReference>
<dbReference type="Pfam" id="PF07465">
    <property type="entry name" value="PsaM"/>
    <property type="match status" value="1"/>
</dbReference>
<dbReference type="NCBIfam" id="TIGR03053">
    <property type="entry name" value="PS_I_psaM"/>
    <property type="match status" value="1"/>
</dbReference>
<evidence type="ECO:0000256" key="7">
    <source>
        <dbReference type="HAMAP-Rule" id="MF_00828"/>
    </source>
</evidence>
<keyword evidence="6 7" id="KW-0472">Membrane</keyword>
<accession>A0A514CPT7</accession>
<keyword evidence="5 7" id="KW-0793">Thylakoid</keyword>
<evidence type="ECO:0000256" key="5">
    <source>
        <dbReference type="ARBA" id="ARBA00023078"/>
    </source>
</evidence>